<protein>
    <submittedName>
        <fullName evidence="1">Uncharacterized protein</fullName>
    </submittedName>
</protein>
<organism evidence="1">
    <name type="scientific">Anguilla anguilla</name>
    <name type="common">European freshwater eel</name>
    <name type="synonym">Muraena anguilla</name>
    <dbReference type="NCBI Taxonomy" id="7936"/>
    <lineage>
        <taxon>Eukaryota</taxon>
        <taxon>Metazoa</taxon>
        <taxon>Chordata</taxon>
        <taxon>Craniata</taxon>
        <taxon>Vertebrata</taxon>
        <taxon>Euteleostomi</taxon>
        <taxon>Actinopterygii</taxon>
        <taxon>Neopterygii</taxon>
        <taxon>Teleostei</taxon>
        <taxon>Anguilliformes</taxon>
        <taxon>Anguillidae</taxon>
        <taxon>Anguilla</taxon>
    </lineage>
</organism>
<evidence type="ECO:0000313" key="1">
    <source>
        <dbReference type="EMBL" id="JAI07321.1"/>
    </source>
</evidence>
<dbReference type="EMBL" id="GBXM01001257">
    <property type="protein sequence ID" value="JAI07321.1"/>
    <property type="molecule type" value="Transcribed_RNA"/>
</dbReference>
<dbReference type="AlphaFoldDB" id="A0A0E9XZQ9"/>
<name>A0A0E9XZQ9_ANGAN</name>
<reference evidence="1" key="2">
    <citation type="journal article" date="2015" name="Fish Shellfish Immunol.">
        <title>Early steps in the European eel (Anguilla anguilla)-Vibrio vulnificus interaction in the gills: Role of the RtxA13 toxin.</title>
        <authorList>
            <person name="Callol A."/>
            <person name="Pajuelo D."/>
            <person name="Ebbesson L."/>
            <person name="Teles M."/>
            <person name="MacKenzie S."/>
            <person name="Amaro C."/>
        </authorList>
    </citation>
    <scope>NUCLEOTIDE SEQUENCE</scope>
</reference>
<dbReference type="EMBL" id="GBXM01107825">
    <property type="protein sequence ID" value="JAH00752.1"/>
    <property type="molecule type" value="Transcribed_RNA"/>
</dbReference>
<proteinExistence type="predicted"/>
<sequence>MDHHVLMKQPSVEEYLPICPTAVLCLSCPHKMADQRVVESLFVAFGLLHHA</sequence>
<accession>A0A0E9XZQ9</accession>
<reference evidence="1" key="1">
    <citation type="submission" date="2014-11" db="EMBL/GenBank/DDBJ databases">
        <authorList>
            <person name="Amaro Gonzalez C."/>
        </authorList>
    </citation>
    <scope>NUCLEOTIDE SEQUENCE</scope>
</reference>